<dbReference type="PROSITE" id="PS00463">
    <property type="entry name" value="ZN2_CY6_FUNGAL_1"/>
    <property type="match status" value="1"/>
</dbReference>
<dbReference type="CDD" id="cd12148">
    <property type="entry name" value="fungal_TF_MHR"/>
    <property type="match status" value="1"/>
</dbReference>
<feature type="compositionally biased region" description="Polar residues" evidence="3">
    <location>
        <begin position="636"/>
        <end position="647"/>
    </location>
</feature>
<feature type="compositionally biased region" description="Basic and acidic residues" evidence="3">
    <location>
        <begin position="8"/>
        <end position="17"/>
    </location>
</feature>
<name>A0A0D2PLF5_HYPSF</name>
<evidence type="ECO:0000256" key="2">
    <source>
        <dbReference type="ARBA" id="ARBA00023242"/>
    </source>
</evidence>
<keyword evidence="6" id="KW-1185">Reference proteome</keyword>
<dbReference type="STRING" id="945553.A0A0D2PLF5"/>
<dbReference type="SMART" id="SM00066">
    <property type="entry name" value="GAL4"/>
    <property type="match status" value="1"/>
</dbReference>
<dbReference type="EMBL" id="KN817564">
    <property type="protein sequence ID" value="KJA20730.1"/>
    <property type="molecule type" value="Genomic_DNA"/>
</dbReference>
<dbReference type="Proteomes" id="UP000054270">
    <property type="component" value="Unassembled WGS sequence"/>
</dbReference>
<dbReference type="GO" id="GO:0008270">
    <property type="term" value="F:zinc ion binding"/>
    <property type="evidence" value="ECO:0007669"/>
    <property type="project" value="InterPro"/>
</dbReference>
<dbReference type="Pfam" id="PF00172">
    <property type="entry name" value="Zn_clus"/>
    <property type="match status" value="1"/>
</dbReference>
<evidence type="ECO:0000313" key="5">
    <source>
        <dbReference type="EMBL" id="KJA20730.1"/>
    </source>
</evidence>
<dbReference type="OrthoDB" id="4456959at2759"/>
<protein>
    <recommendedName>
        <fullName evidence="4">Zn(2)-C6 fungal-type domain-containing protein</fullName>
    </recommendedName>
</protein>
<reference evidence="6" key="1">
    <citation type="submission" date="2014-04" db="EMBL/GenBank/DDBJ databases">
        <title>Evolutionary Origins and Diversification of the Mycorrhizal Mutualists.</title>
        <authorList>
            <consortium name="DOE Joint Genome Institute"/>
            <consortium name="Mycorrhizal Genomics Consortium"/>
            <person name="Kohler A."/>
            <person name="Kuo A."/>
            <person name="Nagy L.G."/>
            <person name="Floudas D."/>
            <person name="Copeland A."/>
            <person name="Barry K.W."/>
            <person name="Cichocki N."/>
            <person name="Veneault-Fourrey C."/>
            <person name="LaButti K."/>
            <person name="Lindquist E.A."/>
            <person name="Lipzen A."/>
            <person name="Lundell T."/>
            <person name="Morin E."/>
            <person name="Murat C."/>
            <person name="Riley R."/>
            <person name="Ohm R."/>
            <person name="Sun H."/>
            <person name="Tunlid A."/>
            <person name="Henrissat B."/>
            <person name="Grigoriev I.V."/>
            <person name="Hibbett D.S."/>
            <person name="Martin F."/>
        </authorList>
    </citation>
    <scope>NUCLEOTIDE SEQUENCE [LARGE SCALE GENOMIC DNA]</scope>
    <source>
        <strain evidence="6">FD-334 SS-4</strain>
    </source>
</reference>
<feature type="region of interest" description="Disordered" evidence="3">
    <location>
        <begin position="87"/>
        <end position="122"/>
    </location>
</feature>
<dbReference type="SMART" id="SM00906">
    <property type="entry name" value="Fungal_trans"/>
    <property type="match status" value="1"/>
</dbReference>
<dbReference type="GO" id="GO:0006351">
    <property type="term" value="P:DNA-templated transcription"/>
    <property type="evidence" value="ECO:0007669"/>
    <property type="project" value="InterPro"/>
</dbReference>
<evidence type="ECO:0000259" key="4">
    <source>
        <dbReference type="PROSITE" id="PS50048"/>
    </source>
</evidence>
<accession>A0A0D2PLF5</accession>
<evidence type="ECO:0000256" key="3">
    <source>
        <dbReference type="SAM" id="MobiDB-lite"/>
    </source>
</evidence>
<dbReference type="PROSITE" id="PS50048">
    <property type="entry name" value="ZN2_CY6_FUNGAL_2"/>
    <property type="match status" value="1"/>
</dbReference>
<proteinExistence type="predicted"/>
<dbReference type="Gene3D" id="4.10.240.10">
    <property type="entry name" value="Zn(2)-C6 fungal-type DNA-binding domain"/>
    <property type="match status" value="1"/>
</dbReference>
<dbReference type="InterPro" id="IPR036864">
    <property type="entry name" value="Zn2-C6_fun-type_DNA-bd_sf"/>
</dbReference>
<evidence type="ECO:0000313" key="6">
    <source>
        <dbReference type="Proteomes" id="UP000054270"/>
    </source>
</evidence>
<dbReference type="InterPro" id="IPR001138">
    <property type="entry name" value="Zn2Cys6_DnaBD"/>
</dbReference>
<gene>
    <name evidence="5" type="ORF">HYPSUDRAFT_42800</name>
</gene>
<dbReference type="GO" id="GO:0000981">
    <property type="term" value="F:DNA-binding transcription factor activity, RNA polymerase II-specific"/>
    <property type="evidence" value="ECO:0007669"/>
    <property type="project" value="InterPro"/>
</dbReference>
<dbReference type="GO" id="GO:0003677">
    <property type="term" value="F:DNA binding"/>
    <property type="evidence" value="ECO:0007669"/>
    <property type="project" value="InterPro"/>
</dbReference>
<dbReference type="PANTHER" id="PTHR46910">
    <property type="entry name" value="TRANSCRIPTION FACTOR PDR1"/>
    <property type="match status" value="1"/>
</dbReference>
<keyword evidence="2" id="KW-0539">Nucleus</keyword>
<feature type="compositionally biased region" description="Polar residues" evidence="3">
    <location>
        <begin position="654"/>
        <end position="667"/>
    </location>
</feature>
<evidence type="ECO:0000256" key="1">
    <source>
        <dbReference type="ARBA" id="ARBA00022723"/>
    </source>
</evidence>
<dbReference type="InterPro" id="IPR007219">
    <property type="entry name" value="XnlR_reg_dom"/>
</dbReference>
<dbReference type="PANTHER" id="PTHR46910:SF38">
    <property type="entry name" value="ZN(2)-C6 FUNGAL-TYPE DOMAIN-CONTAINING PROTEIN"/>
    <property type="match status" value="1"/>
</dbReference>
<dbReference type="Pfam" id="PF04082">
    <property type="entry name" value="Fungal_trans"/>
    <property type="match status" value="1"/>
</dbReference>
<dbReference type="CDD" id="cd00067">
    <property type="entry name" value="GAL4"/>
    <property type="match status" value="1"/>
</dbReference>
<sequence>MIEEGSESPEHHASTPEKKRRLHGACDACRKKKVKCDSAKMPDNICTNCRASNVFCAHTMGRHVKKKDTQSSYIRSLEQRLSKMERSLQDIRPEGEVHRESSITSDDTHTSSPSADGSSVSYPTYSAPKKLVDLEPVLSGDSDDTSEAEDLSHVALANHIEQLSIATLQERFYGQSSGFMFLVHTSTIRNQIIGAPDKLDVKRFRRPIYWDIRPWEQELAASHNAVYVFPVPDLLENLVDLFFEKVNVIYPILHQPTFRKSLATNQHLWDSSFGISVLMVCAVGARYSDDPRAMLPGDPLGLSAGWAWFSQVPIHRNSLLYETTIYDLQYFVLAALYLISTSVPHAAWNVLGFAMRLAQEKGIHRRKGSHHKPSVEGELAKRAFWCLVALDRVKSSFLGRPCMMQDEDFDVEYPIECDDEYWETDDPEQAFKQPPGKPSRMTAFVCHLKLTEILVFTLKTLYATKKSKALSGFAGEEWERRIVSELDSSMNKWKETLPKFLQWDPKERRFPFFEQSANLHAMFYYLQILIHRPFLTKKSALSFPSLAMCTTAARSCSKVVEAAQYSRCAPYQLIISSFASGIVITLSIWGHMKSGMATRPQNELESLQRCMSLLQGCEKRFHISGRFFDMLETISTFDHQPDPSTEPTPRPRDTQPNNLPQPQVNSSVASYTTAPTIAINSPSMFSTTPQFPPAQLTCTNSNPDPTAVFPPNNWDLNNLLLLQMSYQKTNLGDNMDIYSYDDDTYSMGMLAPDENIIEDVKTLNNSVVGTDLTAEEMINLWSDIPSTFSVDDWNNYILNTGTNQR</sequence>
<dbReference type="OMA" id="LENPVEC"/>
<feature type="region of interest" description="Disordered" evidence="3">
    <location>
        <begin position="1"/>
        <end position="24"/>
    </location>
</feature>
<feature type="region of interest" description="Disordered" evidence="3">
    <location>
        <begin position="636"/>
        <end position="667"/>
    </location>
</feature>
<dbReference type="AlphaFoldDB" id="A0A0D2PLF5"/>
<dbReference type="InterPro" id="IPR050987">
    <property type="entry name" value="AtrR-like"/>
</dbReference>
<dbReference type="SUPFAM" id="SSF57701">
    <property type="entry name" value="Zn2/Cys6 DNA-binding domain"/>
    <property type="match status" value="1"/>
</dbReference>
<organism evidence="5 6">
    <name type="scientific">Hypholoma sublateritium (strain FD-334 SS-4)</name>
    <dbReference type="NCBI Taxonomy" id="945553"/>
    <lineage>
        <taxon>Eukaryota</taxon>
        <taxon>Fungi</taxon>
        <taxon>Dikarya</taxon>
        <taxon>Basidiomycota</taxon>
        <taxon>Agaricomycotina</taxon>
        <taxon>Agaricomycetes</taxon>
        <taxon>Agaricomycetidae</taxon>
        <taxon>Agaricales</taxon>
        <taxon>Agaricineae</taxon>
        <taxon>Strophariaceae</taxon>
        <taxon>Hypholoma</taxon>
    </lineage>
</organism>
<feature type="compositionally biased region" description="Basic and acidic residues" evidence="3">
    <location>
        <begin position="87"/>
        <end position="109"/>
    </location>
</feature>
<feature type="domain" description="Zn(2)-C6 fungal-type" evidence="4">
    <location>
        <begin position="25"/>
        <end position="58"/>
    </location>
</feature>
<keyword evidence="1" id="KW-0479">Metal-binding</keyword>